<evidence type="ECO:0000313" key="3">
    <source>
        <dbReference type="Proteomes" id="UP000013827"/>
    </source>
</evidence>
<proteinExistence type="predicted"/>
<evidence type="ECO:0000313" key="2">
    <source>
        <dbReference type="EnsemblProtists" id="EOD28760"/>
    </source>
</evidence>
<evidence type="ECO:0000259" key="1">
    <source>
        <dbReference type="Pfam" id="PF00004"/>
    </source>
</evidence>
<dbReference type="HOGENOM" id="CLU_000688_21_3_1"/>
<dbReference type="InterPro" id="IPR050168">
    <property type="entry name" value="AAA_ATPase_domain"/>
</dbReference>
<keyword evidence="3" id="KW-1185">Reference proteome</keyword>
<dbReference type="EnsemblProtists" id="EOD28760">
    <property type="protein sequence ID" value="EOD28760"/>
    <property type="gene ID" value="EMIHUDRAFT_234583"/>
</dbReference>
<dbReference type="PaxDb" id="2903-EOD28760"/>
<reference evidence="2" key="2">
    <citation type="submission" date="2024-10" db="UniProtKB">
        <authorList>
            <consortium name="EnsemblProtists"/>
        </authorList>
    </citation>
    <scope>IDENTIFICATION</scope>
</reference>
<dbReference type="GO" id="GO:0005778">
    <property type="term" value="C:peroxisomal membrane"/>
    <property type="evidence" value="ECO:0007669"/>
    <property type="project" value="TreeGrafter"/>
</dbReference>
<reference evidence="3" key="1">
    <citation type="journal article" date="2013" name="Nature">
        <title>Pan genome of the phytoplankton Emiliania underpins its global distribution.</title>
        <authorList>
            <person name="Read B.A."/>
            <person name="Kegel J."/>
            <person name="Klute M.J."/>
            <person name="Kuo A."/>
            <person name="Lefebvre S.C."/>
            <person name="Maumus F."/>
            <person name="Mayer C."/>
            <person name="Miller J."/>
            <person name="Monier A."/>
            <person name="Salamov A."/>
            <person name="Young J."/>
            <person name="Aguilar M."/>
            <person name="Claverie J.M."/>
            <person name="Frickenhaus S."/>
            <person name="Gonzalez K."/>
            <person name="Herman E.K."/>
            <person name="Lin Y.C."/>
            <person name="Napier J."/>
            <person name="Ogata H."/>
            <person name="Sarno A.F."/>
            <person name="Shmutz J."/>
            <person name="Schroeder D."/>
            <person name="de Vargas C."/>
            <person name="Verret F."/>
            <person name="von Dassow P."/>
            <person name="Valentin K."/>
            <person name="Van de Peer Y."/>
            <person name="Wheeler G."/>
            <person name="Dacks J.B."/>
            <person name="Delwiche C.F."/>
            <person name="Dyhrman S.T."/>
            <person name="Glockner G."/>
            <person name="John U."/>
            <person name="Richards T."/>
            <person name="Worden A.Z."/>
            <person name="Zhang X."/>
            <person name="Grigoriev I.V."/>
            <person name="Allen A.E."/>
            <person name="Bidle K."/>
            <person name="Borodovsky M."/>
            <person name="Bowler C."/>
            <person name="Brownlee C."/>
            <person name="Cock J.M."/>
            <person name="Elias M."/>
            <person name="Gladyshev V.N."/>
            <person name="Groth M."/>
            <person name="Guda C."/>
            <person name="Hadaegh A."/>
            <person name="Iglesias-Rodriguez M.D."/>
            <person name="Jenkins J."/>
            <person name="Jones B.M."/>
            <person name="Lawson T."/>
            <person name="Leese F."/>
            <person name="Lindquist E."/>
            <person name="Lobanov A."/>
            <person name="Lomsadze A."/>
            <person name="Malik S.B."/>
            <person name="Marsh M.E."/>
            <person name="Mackinder L."/>
            <person name="Mock T."/>
            <person name="Mueller-Roeber B."/>
            <person name="Pagarete A."/>
            <person name="Parker M."/>
            <person name="Probert I."/>
            <person name="Quesneville H."/>
            <person name="Raines C."/>
            <person name="Rensing S.A."/>
            <person name="Riano-Pachon D.M."/>
            <person name="Richier S."/>
            <person name="Rokitta S."/>
            <person name="Shiraiwa Y."/>
            <person name="Soanes D.M."/>
            <person name="van der Giezen M."/>
            <person name="Wahlund T.M."/>
            <person name="Williams B."/>
            <person name="Wilson W."/>
            <person name="Wolfe G."/>
            <person name="Wurch L.L."/>
        </authorList>
    </citation>
    <scope>NUCLEOTIDE SEQUENCE</scope>
</reference>
<accession>A0A0D3JZ25</accession>
<dbReference type="InterPro" id="IPR003959">
    <property type="entry name" value="ATPase_AAA_core"/>
</dbReference>
<feature type="domain" description="ATPase AAA-type core" evidence="1">
    <location>
        <begin position="56"/>
        <end position="139"/>
    </location>
</feature>
<dbReference type="SUPFAM" id="SSF52540">
    <property type="entry name" value="P-loop containing nucleoside triphosphate hydrolases"/>
    <property type="match status" value="1"/>
</dbReference>
<dbReference type="InterPro" id="IPR027417">
    <property type="entry name" value="P-loop_NTPase"/>
</dbReference>
<dbReference type="KEGG" id="ehx:EMIHUDRAFT_234583"/>
<dbReference type="GO" id="GO:0005829">
    <property type="term" value="C:cytosol"/>
    <property type="evidence" value="ECO:0007669"/>
    <property type="project" value="TreeGrafter"/>
</dbReference>
<dbReference type="Gene3D" id="3.40.50.300">
    <property type="entry name" value="P-loop containing nucleotide triphosphate hydrolases"/>
    <property type="match status" value="2"/>
</dbReference>
<dbReference type="eggNOG" id="KOG0735">
    <property type="taxonomic scope" value="Eukaryota"/>
</dbReference>
<dbReference type="GO" id="GO:0016887">
    <property type="term" value="F:ATP hydrolysis activity"/>
    <property type="evidence" value="ECO:0007669"/>
    <property type="project" value="InterPro"/>
</dbReference>
<sequence>MAAASESRSGSTVLAKEALTQAVLLPLRHPASFAAAPLRLRSGALLHGPPGCGKTVSGPELLDKYIGASEAKALGRARGCDSTGVTDRVVSTLESVFSVTDRVVNTLLCHLDGVEALGAVFVLAASSRPELIDPAPLLRPGCSLRSSFVG</sequence>
<name>A0A0D3JZ25_EMIH1</name>
<dbReference type="PANTHER" id="PTHR23077">
    <property type="entry name" value="AAA-FAMILY ATPASE"/>
    <property type="match status" value="1"/>
</dbReference>
<dbReference type="AlphaFoldDB" id="A0A0D3JZ25"/>
<organism evidence="2 3">
    <name type="scientific">Emiliania huxleyi (strain CCMP1516)</name>
    <dbReference type="NCBI Taxonomy" id="280463"/>
    <lineage>
        <taxon>Eukaryota</taxon>
        <taxon>Haptista</taxon>
        <taxon>Haptophyta</taxon>
        <taxon>Prymnesiophyceae</taxon>
        <taxon>Isochrysidales</taxon>
        <taxon>Noelaerhabdaceae</taxon>
        <taxon>Emiliania</taxon>
    </lineage>
</organism>
<protein>
    <recommendedName>
        <fullName evidence="1">ATPase AAA-type core domain-containing protein</fullName>
    </recommendedName>
</protein>
<dbReference type="Proteomes" id="UP000013827">
    <property type="component" value="Unassembled WGS sequence"/>
</dbReference>
<dbReference type="RefSeq" id="XP_005781189.1">
    <property type="nucleotide sequence ID" value="XM_005781132.1"/>
</dbReference>
<dbReference type="STRING" id="2903.R1EQ47"/>
<dbReference type="GO" id="GO:0005524">
    <property type="term" value="F:ATP binding"/>
    <property type="evidence" value="ECO:0007669"/>
    <property type="project" value="InterPro"/>
</dbReference>
<dbReference type="GeneID" id="17274305"/>
<dbReference type="PANTHER" id="PTHR23077:SF12">
    <property type="entry name" value="PEROXISOMAL ATPASE PEX1"/>
    <property type="match status" value="1"/>
</dbReference>
<dbReference type="Pfam" id="PF00004">
    <property type="entry name" value="AAA"/>
    <property type="match status" value="1"/>
</dbReference>
<dbReference type="GO" id="GO:0016558">
    <property type="term" value="P:protein import into peroxisome matrix"/>
    <property type="evidence" value="ECO:0007669"/>
    <property type="project" value="TreeGrafter"/>
</dbReference>